<keyword evidence="6" id="KW-1185">Reference proteome</keyword>
<dbReference type="EMBL" id="CAAGRJ010007022">
    <property type="protein sequence ID" value="VFV24992.1"/>
    <property type="molecule type" value="Genomic_DNA"/>
</dbReference>
<organism evidence="5 6">
    <name type="scientific">Lynx pardinus</name>
    <name type="common">Iberian lynx</name>
    <name type="synonym">Felis pardina</name>
    <dbReference type="NCBI Taxonomy" id="191816"/>
    <lineage>
        <taxon>Eukaryota</taxon>
        <taxon>Metazoa</taxon>
        <taxon>Chordata</taxon>
        <taxon>Craniata</taxon>
        <taxon>Vertebrata</taxon>
        <taxon>Euteleostomi</taxon>
        <taxon>Mammalia</taxon>
        <taxon>Eutheria</taxon>
        <taxon>Laurasiatheria</taxon>
        <taxon>Carnivora</taxon>
        <taxon>Feliformia</taxon>
        <taxon>Felidae</taxon>
        <taxon>Felinae</taxon>
        <taxon>Lynx</taxon>
    </lineage>
</organism>
<protein>
    <recommendedName>
        <fullName evidence="4">60S ribosomal protein L32</fullName>
    </recommendedName>
</protein>
<evidence type="ECO:0000313" key="6">
    <source>
        <dbReference type="Proteomes" id="UP000386466"/>
    </source>
</evidence>
<dbReference type="PANTHER" id="PTHR23413:SF1">
    <property type="entry name" value="RIBOSOMAL PROTEIN L32"/>
    <property type="match status" value="1"/>
</dbReference>
<dbReference type="InterPro" id="IPR001515">
    <property type="entry name" value="Ribosomal_eL32"/>
</dbReference>
<evidence type="ECO:0000313" key="5">
    <source>
        <dbReference type="EMBL" id="VFV24992.1"/>
    </source>
</evidence>
<dbReference type="Pfam" id="PF01655">
    <property type="entry name" value="Ribosomal_L32e"/>
    <property type="match status" value="1"/>
</dbReference>
<evidence type="ECO:0000256" key="1">
    <source>
        <dbReference type="ARBA" id="ARBA00008431"/>
    </source>
</evidence>
<dbReference type="CDD" id="cd00513">
    <property type="entry name" value="Ribosomal_L32_L32e"/>
    <property type="match status" value="1"/>
</dbReference>
<evidence type="ECO:0000256" key="4">
    <source>
        <dbReference type="ARBA" id="ARBA00035335"/>
    </source>
</evidence>
<comment type="similarity">
    <text evidence="1">Belongs to the eukaryotic ribosomal protein eL32 family.</text>
</comment>
<sequence>VCRRFRGQILMPHIGYGSNKKAKHMLPSGFQKFLVHNIKGLEVLLMCNKSYCAEIAYVSPKNCKATVERAAQLAIRVTDPNARLCSTENE</sequence>
<dbReference type="SUPFAM" id="SSF52042">
    <property type="entry name" value="Ribosomal protein L32e"/>
    <property type="match status" value="1"/>
</dbReference>
<name>A0A485N4B9_LYNPA</name>
<evidence type="ECO:0000256" key="2">
    <source>
        <dbReference type="ARBA" id="ARBA00022980"/>
    </source>
</evidence>
<dbReference type="SMART" id="SM01393">
    <property type="entry name" value="Ribosomal_L32e"/>
    <property type="match status" value="1"/>
</dbReference>
<dbReference type="GO" id="GO:0003735">
    <property type="term" value="F:structural constituent of ribosome"/>
    <property type="evidence" value="ECO:0007669"/>
    <property type="project" value="InterPro"/>
</dbReference>
<evidence type="ECO:0000256" key="3">
    <source>
        <dbReference type="ARBA" id="ARBA00023274"/>
    </source>
</evidence>
<feature type="non-terminal residue" evidence="5">
    <location>
        <position position="1"/>
    </location>
</feature>
<proteinExistence type="inferred from homology"/>
<dbReference type="InterPro" id="IPR036351">
    <property type="entry name" value="Ribosomal_eL32_sf"/>
</dbReference>
<dbReference type="GO" id="GO:0006412">
    <property type="term" value="P:translation"/>
    <property type="evidence" value="ECO:0007669"/>
    <property type="project" value="InterPro"/>
</dbReference>
<dbReference type="AlphaFoldDB" id="A0A485N4B9"/>
<reference evidence="5 6" key="1">
    <citation type="submission" date="2019-01" db="EMBL/GenBank/DDBJ databases">
        <authorList>
            <person name="Alioto T."/>
            <person name="Alioto T."/>
        </authorList>
    </citation>
    <scope>NUCLEOTIDE SEQUENCE [LARGE SCALE GENOMIC DNA]</scope>
</reference>
<gene>
    <name evidence="5" type="ORF">LYPA_23C008959</name>
</gene>
<keyword evidence="2 5" id="KW-0689">Ribosomal protein</keyword>
<keyword evidence="3" id="KW-0687">Ribonucleoprotein</keyword>
<dbReference type="PANTHER" id="PTHR23413">
    <property type="entry name" value="60S RIBOSOMAL PROTEIN L32 AND DNA-DIRECTED RNA POLYMERASE II, SUBUNIT N"/>
    <property type="match status" value="1"/>
</dbReference>
<accession>A0A485N4B9</accession>
<dbReference type="Proteomes" id="UP000386466">
    <property type="component" value="Unassembled WGS sequence"/>
</dbReference>
<dbReference type="GO" id="GO:0022625">
    <property type="term" value="C:cytosolic large ribosomal subunit"/>
    <property type="evidence" value="ECO:0007669"/>
    <property type="project" value="TreeGrafter"/>
</dbReference>